<dbReference type="EMBL" id="FNAP01000021">
    <property type="protein sequence ID" value="SDE99773.1"/>
    <property type="molecule type" value="Genomic_DNA"/>
</dbReference>
<reference evidence="7 8" key="1">
    <citation type="submission" date="2016-10" db="EMBL/GenBank/DDBJ databases">
        <authorList>
            <person name="de Groot N.N."/>
        </authorList>
    </citation>
    <scope>NUCLEOTIDE SEQUENCE [LARGE SCALE GENOMIC DNA]</scope>
    <source>
        <strain evidence="7 8">ATCC 700224</strain>
    </source>
</reference>
<dbReference type="CDD" id="cd01127">
    <property type="entry name" value="TrwB_TraG_TraD_VirD4"/>
    <property type="match status" value="1"/>
</dbReference>
<evidence type="ECO:0000313" key="8">
    <source>
        <dbReference type="Proteomes" id="UP000199412"/>
    </source>
</evidence>
<evidence type="ECO:0000313" key="7">
    <source>
        <dbReference type="EMBL" id="SDE99773.1"/>
    </source>
</evidence>
<dbReference type="AlphaFoldDB" id="A0A1G7HHI4"/>
<dbReference type="STRING" id="69960.SAMN05421720_12114"/>
<accession>A0A1G7HHI4</accession>
<dbReference type="InterPro" id="IPR003688">
    <property type="entry name" value="TraG/VirD4"/>
</dbReference>
<dbReference type="SUPFAM" id="SSF52540">
    <property type="entry name" value="P-loop containing nucleoside triphosphate hydrolases"/>
    <property type="match status" value="1"/>
</dbReference>
<dbReference type="Proteomes" id="UP000199412">
    <property type="component" value="Unassembled WGS sequence"/>
</dbReference>
<gene>
    <name evidence="7" type="ORF">SAMN05421720_12114</name>
</gene>
<dbReference type="PANTHER" id="PTHR37937:SF1">
    <property type="entry name" value="CONJUGATIVE TRANSFER: DNA TRANSPORT"/>
    <property type="match status" value="1"/>
</dbReference>
<evidence type="ECO:0000256" key="1">
    <source>
        <dbReference type="ARBA" id="ARBA00004651"/>
    </source>
</evidence>
<keyword evidence="5" id="KW-1133">Transmembrane helix</keyword>
<protein>
    <submittedName>
        <fullName evidence="7">Type IV secretion system protein VirD4</fullName>
    </submittedName>
</protein>
<dbReference type="InterPro" id="IPR051539">
    <property type="entry name" value="T4SS-coupling_protein"/>
</dbReference>
<comment type="subcellular location">
    <subcellularLocation>
        <location evidence="1">Cell membrane</location>
        <topology evidence="1">Multi-pass membrane protein</topology>
    </subcellularLocation>
</comment>
<organism evidence="7 8">
    <name type="scientific">Rhodospira trueperi</name>
    <dbReference type="NCBI Taxonomy" id="69960"/>
    <lineage>
        <taxon>Bacteria</taxon>
        <taxon>Pseudomonadati</taxon>
        <taxon>Pseudomonadota</taxon>
        <taxon>Alphaproteobacteria</taxon>
        <taxon>Rhodospirillales</taxon>
        <taxon>Rhodospirillaceae</taxon>
        <taxon>Rhodospira</taxon>
    </lineage>
</organism>
<dbReference type="GO" id="GO:0005886">
    <property type="term" value="C:plasma membrane"/>
    <property type="evidence" value="ECO:0007669"/>
    <property type="project" value="UniProtKB-SubCell"/>
</dbReference>
<dbReference type="PANTHER" id="PTHR37937">
    <property type="entry name" value="CONJUGATIVE TRANSFER: DNA TRANSPORT"/>
    <property type="match status" value="1"/>
</dbReference>
<dbReference type="InterPro" id="IPR027417">
    <property type="entry name" value="P-loop_NTPase"/>
</dbReference>
<name>A0A1G7HHI4_9PROT</name>
<sequence>MTTPFPTDAAQTALAKGILRGLPHVPPREHRIPEAHWQSWERILASPRVAYNPADPGNSLLVGRIGDRLIGIDDPRHAMILGGTRAGKSVTVTSNLYFYRGSVFVVDPKGHLANQTAAIRADLGQKVLVLDPFGRCDTAVARFRAAYNPLRVLRCDSPTLIEDAERITDGLVLTTGQEKDPHWDESSGAFISTLILYVATAPALKNRRTLVEVRRLLTRAKAGEDTEDGYILLRELLDYARALRNEDGMEDLADAIEAGARDFYDKSPNEMDSVLSTARRHTRLLGYSTLRRVLTGHDFDLADLKADPSGVTVYLCLPAGAMGSYSRWLRILLNQLLDMAEITTAPTHRPPLLVCLDEFPVLGRMRQLEMAIGQVAGFGLKLWIVLQDWNQGVDLYGKRWESFAANAGIWQAFGLVDTTTCDVLSRKLGRTPVIVGRAADVGSKDAESGRSGLSAGPELHPLMTADELERTFSRDDPERRQLVLWGGHRPMVLQRIEYYDEASPVRRHFAAREMGLHSIPIR</sequence>
<evidence type="ECO:0000256" key="4">
    <source>
        <dbReference type="ARBA" id="ARBA00022692"/>
    </source>
</evidence>
<comment type="similarity">
    <text evidence="2">Belongs to the VirD4/TraG family.</text>
</comment>
<keyword evidence="8" id="KW-1185">Reference proteome</keyword>
<evidence type="ECO:0000256" key="5">
    <source>
        <dbReference type="ARBA" id="ARBA00022989"/>
    </source>
</evidence>
<keyword evidence="3" id="KW-1003">Cell membrane</keyword>
<proteinExistence type="inferred from homology"/>
<dbReference type="Gene3D" id="3.40.50.300">
    <property type="entry name" value="P-loop containing nucleotide triphosphate hydrolases"/>
    <property type="match status" value="1"/>
</dbReference>
<evidence type="ECO:0000256" key="3">
    <source>
        <dbReference type="ARBA" id="ARBA00022475"/>
    </source>
</evidence>
<dbReference type="Pfam" id="PF02534">
    <property type="entry name" value="T4SS-DNA_transf"/>
    <property type="match status" value="1"/>
</dbReference>
<keyword evidence="6" id="KW-0472">Membrane</keyword>
<dbReference type="RefSeq" id="WP_176793872.1">
    <property type="nucleotide sequence ID" value="NZ_FNAP01000021.1"/>
</dbReference>
<evidence type="ECO:0000256" key="2">
    <source>
        <dbReference type="ARBA" id="ARBA00008806"/>
    </source>
</evidence>
<evidence type="ECO:0000256" key="6">
    <source>
        <dbReference type="ARBA" id="ARBA00023136"/>
    </source>
</evidence>
<keyword evidence="4" id="KW-0812">Transmembrane</keyword>